<protein>
    <submittedName>
        <fullName evidence="2">Pectin degradation protein KdgF</fullName>
    </submittedName>
</protein>
<dbReference type="PANTHER" id="PTHR40112:SF1">
    <property type="entry name" value="H2HPP ISOMERASE"/>
    <property type="match status" value="1"/>
</dbReference>
<name>A0A1L3LXD2_9HYPH</name>
<dbReference type="EMBL" id="CP013110">
    <property type="protein sequence ID" value="APG94757.1"/>
    <property type="molecule type" value="Genomic_DNA"/>
</dbReference>
<dbReference type="InterPro" id="IPR011051">
    <property type="entry name" value="RmlC_Cupin_sf"/>
</dbReference>
<accession>A0A1L3LXD2</accession>
<evidence type="ECO:0000313" key="2">
    <source>
        <dbReference type="EMBL" id="APG94757.1"/>
    </source>
</evidence>
<dbReference type="InterPro" id="IPR052535">
    <property type="entry name" value="Bacilysin_H2HPP_isomerase"/>
</dbReference>
<dbReference type="Pfam" id="PF07883">
    <property type="entry name" value="Cupin_2"/>
    <property type="match status" value="1"/>
</dbReference>
<reference evidence="2 3" key="1">
    <citation type="submission" date="2015-10" db="EMBL/GenBank/DDBJ databases">
        <title>Genomic differences between typical nodule nitrogen-fixing rhizobial strains and those coming from bean seeds.</title>
        <authorList>
            <person name="Peralta H."/>
            <person name="Aguilar-Vera A."/>
            <person name="Diaz R."/>
            <person name="Mora Y."/>
            <person name="Martinez-Batallar G."/>
            <person name="Salazar E."/>
            <person name="Vargas-Lagunas C."/>
            <person name="Encarnacion S."/>
            <person name="Girard L."/>
            <person name="Mora J."/>
        </authorList>
    </citation>
    <scope>NUCLEOTIDE SEQUENCE [LARGE SCALE GENOMIC DNA]</scope>
    <source>
        <strain evidence="2 3">CFNEI 73</strain>
        <plasmid evidence="2 3">C</plasmid>
    </source>
</reference>
<organism evidence="2 3">
    <name type="scientific">Sinorhizobium americanum</name>
    <dbReference type="NCBI Taxonomy" id="194963"/>
    <lineage>
        <taxon>Bacteria</taxon>
        <taxon>Pseudomonadati</taxon>
        <taxon>Pseudomonadota</taxon>
        <taxon>Alphaproteobacteria</taxon>
        <taxon>Hyphomicrobiales</taxon>
        <taxon>Rhizobiaceae</taxon>
        <taxon>Sinorhizobium/Ensifer group</taxon>
        <taxon>Sinorhizobium</taxon>
    </lineage>
</organism>
<proteinExistence type="predicted"/>
<dbReference type="PANTHER" id="PTHR40112">
    <property type="entry name" value="H2HPP ISOMERASE"/>
    <property type="match status" value="1"/>
</dbReference>
<evidence type="ECO:0000259" key="1">
    <source>
        <dbReference type="Pfam" id="PF07883"/>
    </source>
</evidence>
<dbReference type="Gene3D" id="2.60.120.10">
    <property type="entry name" value="Jelly Rolls"/>
    <property type="match status" value="1"/>
</dbReference>
<evidence type="ECO:0000313" key="3">
    <source>
        <dbReference type="Proteomes" id="UP000182306"/>
    </source>
</evidence>
<dbReference type="Proteomes" id="UP000182306">
    <property type="component" value="Plasmid C"/>
</dbReference>
<dbReference type="SUPFAM" id="SSF51182">
    <property type="entry name" value="RmlC-like cupins"/>
    <property type="match status" value="1"/>
</dbReference>
<geneLocation type="plasmid" evidence="2 3">
    <name>C</name>
</geneLocation>
<dbReference type="InterPro" id="IPR013096">
    <property type="entry name" value="Cupin_2"/>
</dbReference>
<dbReference type="InterPro" id="IPR025499">
    <property type="entry name" value="KdgF"/>
</dbReference>
<dbReference type="AlphaFoldDB" id="A0A1L3LXD2"/>
<feature type="domain" description="Cupin type-2" evidence="1">
    <location>
        <begin position="42"/>
        <end position="104"/>
    </location>
</feature>
<dbReference type="InterPro" id="IPR014710">
    <property type="entry name" value="RmlC-like_jellyroll"/>
</dbReference>
<keyword evidence="3" id="KW-1185">Reference proteome</keyword>
<sequence length="116" mass="12691">MKETTMDRQLFARGNEGEWTNLGEGNRRRVILSTEELMLVEFAFEKGAIGAPHSHPHVQASYVATGSFEVTIGEHSEVLSAGDSFIVPSGVVHGVKALEPGRLVDSFTPHRADFLK</sequence>
<gene>
    <name evidence="2" type="primary">kdgF</name>
    <name evidence="2" type="ORF">SAMCFNEI73_pC1045</name>
</gene>
<dbReference type="PIRSF" id="PIRSF029883">
    <property type="entry name" value="KdgF"/>
    <property type="match status" value="1"/>
</dbReference>
<keyword evidence="2" id="KW-0614">Plasmid</keyword>
<dbReference type="KEGG" id="same:SAMCFNEI73_pC1045"/>
<dbReference type="CDD" id="cd02238">
    <property type="entry name" value="cupin_KdgF"/>
    <property type="match status" value="1"/>
</dbReference>